<dbReference type="Pfam" id="PF20143">
    <property type="entry name" value="NAD_kinase_C"/>
    <property type="match status" value="1"/>
</dbReference>
<dbReference type="HAMAP" id="MF_00361">
    <property type="entry name" value="NAD_kinase"/>
    <property type="match status" value="1"/>
</dbReference>
<dbReference type="InterPro" id="IPR016064">
    <property type="entry name" value="NAD/diacylglycerol_kinase_sf"/>
</dbReference>
<evidence type="ECO:0000256" key="8">
    <source>
        <dbReference type="HAMAP-Rule" id="MF_00361"/>
    </source>
</evidence>
<dbReference type="RefSeq" id="WP_056995380.1">
    <property type="nucleotide sequence ID" value="NZ_AZGC01000014.1"/>
</dbReference>
<dbReference type="Pfam" id="PF01513">
    <property type="entry name" value="NAD_kinase"/>
    <property type="match status" value="1"/>
</dbReference>
<dbReference type="AlphaFoldDB" id="A0A0R1UXB2"/>
<comment type="catalytic activity">
    <reaction evidence="7 8">
        <text>NAD(+) + ATP = ADP + NADP(+) + H(+)</text>
        <dbReference type="Rhea" id="RHEA:18629"/>
        <dbReference type="ChEBI" id="CHEBI:15378"/>
        <dbReference type="ChEBI" id="CHEBI:30616"/>
        <dbReference type="ChEBI" id="CHEBI:57540"/>
        <dbReference type="ChEBI" id="CHEBI:58349"/>
        <dbReference type="ChEBI" id="CHEBI:456216"/>
        <dbReference type="EC" id="2.7.1.23"/>
    </reaction>
</comment>
<dbReference type="GO" id="GO:0005524">
    <property type="term" value="F:ATP binding"/>
    <property type="evidence" value="ECO:0007669"/>
    <property type="project" value="UniProtKB-KW"/>
</dbReference>
<dbReference type="Gene3D" id="3.40.50.10330">
    <property type="entry name" value="Probable inorganic polyphosphate/atp-NAD kinase, domain 1"/>
    <property type="match status" value="1"/>
</dbReference>
<dbReference type="PATRIC" id="fig|1423742.4.peg.747"/>
<keyword evidence="2 8" id="KW-0547">Nucleotide-binding</keyword>
<evidence type="ECO:0000256" key="7">
    <source>
        <dbReference type="ARBA" id="ARBA00047925"/>
    </source>
</evidence>
<comment type="function">
    <text evidence="8">Involved in the regulation of the intracellular balance of NAD and NADP, and is a key enzyme in the biosynthesis of NADP. Catalyzes specifically the phosphorylation on 2'-hydroxyl of the adenosine moiety of NAD to yield NADP.</text>
</comment>
<dbReference type="Gene3D" id="2.60.200.30">
    <property type="entry name" value="Probable inorganic polyphosphate/atp-NAD kinase, domain 2"/>
    <property type="match status" value="1"/>
</dbReference>
<dbReference type="GO" id="GO:0019674">
    <property type="term" value="P:NAD+ metabolic process"/>
    <property type="evidence" value="ECO:0007669"/>
    <property type="project" value="InterPro"/>
</dbReference>
<evidence type="ECO:0000256" key="1">
    <source>
        <dbReference type="ARBA" id="ARBA00022679"/>
    </source>
</evidence>
<feature type="binding site" evidence="8">
    <location>
        <position position="184"/>
    </location>
    <ligand>
        <name>NAD(+)</name>
        <dbReference type="ChEBI" id="CHEBI:57540"/>
    </ligand>
</feature>
<name>A0A0R1UXB2_9LACO</name>
<evidence type="ECO:0000313" key="9">
    <source>
        <dbReference type="EMBL" id="KRL96019.1"/>
    </source>
</evidence>
<feature type="binding site" evidence="8">
    <location>
        <begin position="121"/>
        <end position="122"/>
    </location>
    <ligand>
        <name>NAD(+)</name>
        <dbReference type="ChEBI" id="CHEBI:57540"/>
    </ligand>
</feature>
<evidence type="ECO:0000256" key="6">
    <source>
        <dbReference type="ARBA" id="ARBA00023027"/>
    </source>
</evidence>
<dbReference type="GO" id="GO:0003951">
    <property type="term" value="F:NAD+ kinase activity"/>
    <property type="evidence" value="ECO:0007669"/>
    <property type="project" value="UniProtKB-UniRule"/>
</dbReference>
<protein>
    <recommendedName>
        <fullName evidence="8">NAD kinase</fullName>
        <ecNumber evidence="8">2.7.1.23</ecNumber>
    </recommendedName>
    <alternativeName>
        <fullName evidence="8">ATP-dependent NAD kinase</fullName>
    </alternativeName>
</protein>
<keyword evidence="1 8" id="KW-0808">Transferase</keyword>
<proteinExistence type="inferred from homology"/>
<keyword evidence="3 8" id="KW-0418">Kinase</keyword>
<dbReference type="STRING" id="417373.GCA_001570685_01046"/>
<feature type="binding site" evidence="8">
    <location>
        <begin position="45"/>
        <end position="46"/>
    </location>
    <ligand>
        <name>NAD(+)</name>
        <dbReference type="ChEBI" id="CHEBI:57540"/>
    </ligand>
</feature>
<comment type="similarity">
    <text evidence="8">Belongs to the NAD kinase family.</text>
</comment>
<evidence type="ECO:0000256" key="3">
    <source>
        <dbReference type="ARBA" id="ARBA00022777"/>
    </source>
</evidence>
<dbReference type="PANTHER" id="PTHR20275:SF0">
    <property type="entry name" value="NAD KINASE"/>
    <property type="match status" value="1"/>
</dbReference>
<reference evidence="9 10" key="1">
    <citation type="journal article" date="2015" name="Genome Announc.">
        <title>Expanding the biotechnology potential of lactobacilli through comparative genomics of 213 strains and associated genera.</title>
        <authorList>
            <person name="Sun Z."/>
            <person name="Harris H.M."/>
            <person name="McCann A."/>
            <person name="Guo C."/>
            <person name="Argimon S."/>
            <person name="Zhang W."/>
            <person name="Yang X."/>
            <person name="Jeffery I.B."/>
            <person name="Cooney J.C."/>
            <person name="Kagawa T.F."/>
            <person name="Liu W."/>
            <person name="Song Y."/>
            <person name="Salvetti E."/>
            <person name="Wrobel A."/>
            <person name="Rasinkangas P."/>
            <person name="Parkhill J."/>
            <person name="Rea M.C."/>
            <person name="O'Sullivan O."/>
            <person name="Ritari J."/>
            <person name="Douillard F.P."/>
            <person name="Paul Ross R."/>
            <person name="Yang R."/>
            <person name="Briner A.E."/>
            <person name="Felis G.E."/>
            <person name="de Vos W.M."/>
            <person name="Barrangou R."/>
            <person name="Klaenhammer T.R."/>
            <person name="Caufield P.W."/>
            <person name="Cui Y."/>
            <person name="Zhang H."/>
            <person name="O'Toole P.W."/>
        </authorList>
    </citation>
    <scope>NUCLEOTIDE SEQUENCE [LARGE SCALE GENOMIC DNA]</scope>
    <source>
        <strain evidence="9 10">DSM 18793</strain>
    </source>
</reference>
<dbReference type="OrthoDB" id="9774737at2"/>
<gene>
    <name evidence="8" type="primary">nadK</name>
    <name evidence="9" type="ORF">FC21_GL000718</name>
</gene>
<keyword evidence="10" id="KW-1185">Reference proteome</keyword>
<comment type="caution">
    <text evidence="8">Lacks conserved residue(s) required for the propagation of feature annotation.</text>
</comment>
<feature type="binding site" evidence="8">
    <location>
        <position position="147"/>
    </location>
    <ligand>
        <name>NAD(+)</name>
        <dbReference type="ChEBI" id="CHEBI:57540"/>
    </ligand>
</feature>
<feature type="binding site" evidence="8">
    <location>
        <position position="149"/>
    </location>
    <ligand>
        <name>NAD(+)</name>
        <dbReference type="ChEBI" id="CHEBI:57540"/>
    </ligand>
</feature>
<feature type="active site" description="Proton acceptor" evidence="8">
    <location>
        <position position="45"/>
    </location>
</feature>
<keyword evidence="4 8" id="KW-0067">ATP-binding</keyword>
<keyword evidence="5 8" id="KW-0521">NADP</keyword>
<dbReference type="SUPFAM" id="SSF111331">
    <property type="entry name" value="NAD kinase/diacylglycerol kinase-like"/>
    <property type="match status" value="1"/>
</dbReference>
<evidence type="ECO:0000256" key="2">
    <source>
        <dbReference type="ARBA" id="ARBA00022741"/>
    </source>
</evidence>
<sequence>MKFAIYTYESELSLQVRDEILAAATGTTLEYNELDPEVVISIGGDGTLLSAVQKYRDQLDQIRFVGIHTGHLGFYADWRPHEVEALVASLLNDSGQSVAYPLLKMTATYADGSVDEHVAINEATIRNVSRTLVADVYINDVLFERFRGDGLCISTPSGSTAYNKSVGGAIMDPRIIGFQMAEMASLNNMIFRTIGSPVILGTHADVKLVIDDDRHTVLTNDREIMMMDDDDRQLKELKFCVASQRVYFAKYRHNSFWKRVRDSFIGDEE</sequence>
<evidence type="ECO:0000256" key="5">
    <source>
        <dbReference type="ARBA" id="ARBA00022857"/>
    </source>
</evidence>
<keyword evidence="8" id="KW-0963">Cytoplasm</keyword>
<comment type="caution">
    <text evidence="9">The sequence shown here is derived from an EMBL/GenBank/DDBJ whole genome shotgun (WGS) entry which is preliminary data.</text>
</comment>
<dbReference type="PANTHER" id="PTHR20275">
    <property type="entry name" value="NAD KINASE"/>
    <property type="match status" value="1"/>
</dbReference>
<dbReference type="InterPro" id="IPR017438">
    <property type="entry name" value="ATP-NAD_kinase_N"/>
</dbReference>
<organism evidence="9 10">
    <name type="scientific">Limosilactobacillus equigenerosi DSM 18793 = JCM 14505</name>
    <dbReference type="NCBI Taxonomy" id="1423742"/>
    <lineage>
        <taxon>Bacteria</taxon>
        <taxon>Bacillati</taxon>
        <taxon>Bacillota</taxon>
        <taxon>Bacilli</taxon>
        <taxon>Lactobacillales</taxon>
        <taxon>Lactobacillaceae</taxon>
        <taxon>Limosilactobacillus</taxon>
    </lineage>
</organism>
<dbReference type="InterPro" id="IPR002504">
    <property type="entry name" value="NADK"/>
</dbReference>
<dbReference type="NCBIfam" id="NF003424">
    <property type="entry name" value="PRK04885.1"/>
    <property type="match status" value="1"/>
</dbReference>
<dbReference type="EC" id="2.7.1.23" evidence="8"/>
<keyword evidence="6 8" id="KW-0520">NAD</keyword>
<accession>A0A0R1UXB2</accession>
<comment type="subcellular location">
    <subcellularLocation>
        <location evidence="8">Cytoplasm</location>
    </subcellularLocation>
</comment>
<dbReference type="InterPro" id="IPR017437">
    <property type="entry name" value="ATP-NAD_kinase_PpnK-typ_C"/>
</dbReference>
<feature type="binding site" evidence="8">
    <location>
        <begin position="160"/>
        <end position="165"/>
    </location>
    <ligand>
        <name>NAD(+)</name>
        <dbReference type="ChEBI" id="CHEBI:57540"/>
    </ligand>
</feature>
<dbReference type="GO" id="GO:0006741">
    <property type="term" value="P:NADP+ biosynthetic process"/>
    <property type="evidence" value="ECO:0007669"/>
    <property type="project" value="UniProtKB-UniRule"/>
</dbReference>
<dbReference type="GO" id="GO:0005737">
    <property type="term" value="C:cytoplasm"/>
    <property type="evidence" value="ECO:0007669"/>
    <property type="project" value="UniProtKB-SubCell"/>
</dbReference>
<evidence type="ECO:0000256" key="4">
    <source>
        <dbReference type="ARBA" id="ARBA00022840"/>
    </source>
</evidence>
<dbReference type="GO" id="GO:0046872">
    <property type="term" value="F:metal ion binding"/>
    <property type="evidence" value="ECO:0007669"/>
    <property type="project" value="UniProtKB-UniRule"/>
</dbReference>
<dbReference type="EMBL" id="AZGC01000014">
    <property type="protein sequence ID" value="KRL96019.1"/>
    <property type="molecule type" value="Genomic_DNA"/>
</dbReference>
<dbReference type="GO" id="GO:0051287">
    <property type="term" value="F:NAD binding"/>
    <property type="evidence" value="ECO:0007669"/>
    <property type="project" value="UniProtKB-ARBA"/>
</dbReference>
<dbReference type="Proteomes" id="UP000051084">
    <property type="component" value="Unassembled WGS sequence"/>
</dbReference>
<comment type="cofactor">
    <cofactor evidence="8">
        <name>a divalent metal cation</name>
        <dbReference type="ChEBI" id="CHEBI:60240"/>
    </cofactor>
</comment>
<evidence type="ECO:0000313" key="10">
    <source>
        <dbReference type="Proteomes" id="UP000051084"/>
    </source>
</evidence>